<feature type="chain" id="PRO_5044656330" evidence="1">
    <location>
        <begin position="20"/>
        <end position="162"/>
    </location>
</feature>
<keyword evidence="5" id="KW-1185">Reference proteome</keyword>
<organism evidence="3 4">
    <name type="scientific">Marnyiella aurantia</name>
    <dbReference type="NCBI Taxonomy" id="2758037"/>
    <lineage>
        <taxon>Bacteria</taxon>
        <taxon>Pseudomonadati</taxon>
        <taxon>Bacteroidota</taxon>
        <taxon>Flavobacteriia</taxon>
        <taxon>Flavobacteriales</taxon>
        <taxon>Weeksellaceae</taxon>
        <taxon>Marnyiella</taxon>
    </lineage>
</organism>
<feature type="signal peptide" evidence="1">
    <location>
        <begin position="1"/>
        <end position="19"/>
    </location>
</feature>
<evidence type="ECO:0000313" key="2">
    <source>
        <dbReference type="EMBL" id="MBA5245581.1"/>
    </source>
</evidence>
<protein>
    <submittedName>
        <fullName evidence="3">DUF4920 domain-containing protein</fullName>
    </submittedName>
</protein>
<reference evidence="3 4" key="1">
    <citation type="submission" date="2020-07" db="EMBL/GenBank/DDBJ databases">
        <title>Chryseobacterium sp.cx-624.</title>
        <authorList>
            <person name="Yang C."/>
        </authorList>
    </citation>
    <scope>NUCLEOTIDE SEQUENCE [LARGE SCALE GENOMIC DNA]</scope>
    <source>
        <strain evidence="3">Cx-624</strain>
        <strain evidence="4">cx-624</strain>
    </source>
</reference>
<dbReference type="EMBL" id="JACEUX010000001">
    <property type="protein sequence ID" value="MBA5245581.1"/>
    <property type="molecule type" value="Genomic_DNA"/>
</dbReference>
<dbReference type="Pfam" id="PF16267">
    <property type="entry name" value="DUF4920"/>
    <property type="match status" value="1"/>
</dbReference>
<evidence type="ECO:0000313" key="3">
    <source>
        <dbReference type="EMBL" id="QMS99007.1"/>
    </source>
</evidence>
<accession>A0A7D7QUH1</accession>
<dbReference type="Proteomes" id="UP000515349">
    <property type="component" value="Chromosome"/>
</dbReference>
<reference evidence="2" key="3">
    <citation type="submission" date="2020-07" db="EMBL/GenBank/DDBJ databases">
        <authorList>
            <person name="Yang C."/>
        </authorList>
    </citation>
    <scope>NUCLEOTIDE SEQUENCE</scope>
    <source>
        <strain evidence="2">Cx-624</strain>
    </source>
</reference>
<dbReference type="AlphaFoldDB" id="A0A7D7QUH1"/>
<dbReference type="EMBL" id="CP059472">
    <property type="protein sequence ID" value="QMS99007.1"/>
    <property type="molecule type" value="Genomic_DNA"/>
</dbReference>
<gene>
    <name evidence="3" type="ORF">H1R16_03085</name>
    <name evidence="2" type="ORF">H2507_00190</name>
</gene>
<dbReference type="Proteomes" id="UP000539710">
    <property type="component" value="Unassembled WGS sequence"/>
</dbReference>
<sequence length="162" mass="18014">MKKLLLATMVAVMGVVASAQQKLNIPEAVKGQQYGSGVTEEQTFDVYSTGRIKKALEKSDKLDDIIIQAKVSEVCEKKGCWLTLVDNDTRFFVKMKDYAFFLPQSMVGKTVLLHANAEKKTTSVKELQHYAEDSGTSKEDIAKITEPQTEIRVLARGIKVVD</sequence>
<evidence type="ECO:0000256" key="1">
    <source>
        <dbReference type="SAM" id="SignalP"/>
    </source>
</evidence>
<dbReference type="RefSeq" id="WP_181885710.1">
    <property type="nucleotide sequence ID" value="NZ_CP059472.1"/>
</dbReference>
<proteinExistence type="predicted"/>
<evidence type="ECO:0000313" key="4">
    <source>
        <dbReference type="Proteomes" id="UP000515349"/>
    </source>
</evidence>
<keyword evidence="1" id="KW-0732">Signal</keyword>
<dbReference type="KEGG" id="cbau:H1R16_03085"/>
<reference evidence="5" key="2">
    <citation type="submission" date="2020-07" db="EMBL/GenBank/DDBJ databases">
        <title>Flavobacterium sp. xlx-214.</title>
        <authorList>
            <person name="Yang C."/>
        </authorList>
    </citation>
    <scope>NUCLEOTIDE SEQUENCE [LARGE SCALE GENOMIC DNA]</scope>
    <source>
        <strain evidence="5">CX-624</strain>
    </source>
</reference>
<name>A0A7D7QUH1_9FLAO</name>
<dbReference type="InterPro" id="IPR032577">
    <property type="entry name" value="DUF4920"/>
</dbReference>
<evidence type="ECO:0000313" key="5">
    <source>
        <dbReference type="Proteomes" id="UP000539710"/>
    </source>
</evidence>